<proteinExistence type="predicted"/>
<reference evidence="4" key="1">
    <citation type="journal article" date="2021" name="PeerJ">
        <title>Extensive microbial diversity within the chicken gut microbiome revealed by metagenomics and culture.</title>
        <authorList>
            <person name="Gilroy R."/>
            <person name="Ravi A."/>
            <person name="Getino M."/>
            <person name="Pursley I."/>
            <person name="Horton D.L."/>
            <person name="Alikhan N.F."/>
            <person name="Baker D."/>
            <person name="Gharbi K."/>
            <person name="Hall N."/>
            <person name="Watson M."/>
            <person name="Adriaenssens E.M."/>
            <person name="Foster-Nyarko E."/>
            <person name="Jarju S."/>
            <person name="Secka A."/>
            <person name="Antonio M."/>
            <person name="Oren A."/>
            <person name="Chaudhuri R.R."/>
            <person name="La Ragione R."/>
            <person name="Hildebrand F."/>
            <person name="Pallen M.J."/>
        </authorList>
    </citation>
    <scope>NUCLEOTIDE SEQUENCE</scope>
    <source>
        <strain evidence="4">CHK179-28034</strain>
    </source>
</reference>
<gene>
    <name evidence="4" type="primary">pduB</name>
    <name evidence="4" type="ORF">H9968_07345</name>
</gene>
<dbReference type="InterPro" id="IPR000249">
    <property type="entry name" value="BMC_dom"/>
</dbReference>
<dbReference type="PIRSF" id="PIRSF012290">
    <property type="entry name" value="EutL_PduB"/>
    <property type="match status" value="1"/>
</dbReference>
<dbReference type="SUPFAM" id="SSF143414">
    <property type="entry name" value="CcmK-like"/>
    <property type="match status" value="1"/>
</dbReference>
<name>A0A9D2ELC0_9FIRM</name>
<evidence type="ECO:0000256" key="2">
    <source>
        <dbReference type="ARBA" id="ARBA00024446"/>
    </source>
</evidence>
<protein>
    <submittedName>
        <fullName evidence="4">Propanediol utilization microcompartment protein PduB</fullName>
    </submittedName>
</protein>
<evidence type="ECO:0000313" key="4">
    <source>
        <dbReference type="EMBL" id="HIZ39724.1"/>
    </source>
</evidence>
<dbReference type="InterPro" id="IPR037233">
    <property type="entry name" value="CcmK-like_sf"/>
</dbReference>
<dbReference type="Gene3D" id="3.30.70.1710">
    <property type="match status" value="2"/>
</dbReference>
<keyword evidence="2" id="KW-1283">Bacterial microcompartment</keyword>
<sequence>MADYFTPDAEQFVGTAAAHTIGLMIGNINGMVRLILDIPEKYNALGIISSRTGTVAQAIAIDDAVKACNAKLLRFEMAIDAGRQCGQGCLFILGAETISDARKVVEESLHNIDYWSQCIYINEVGHMESHVTPRAGEVLHEIFGTPVGRAFGVVGAAPAGVGIAAVDRAVKAAPVDIVWYGSPSHNLRMMNEFVAGVTGDIAAVQKAMDVGKETGCQLLTALGITPISIQDVAEECGEDYLKRNMSPAVCQEEKAASIHINKKCDEER</sequence>
<evidence type="ECO:0000256" key="1">
    <source>
        <dbReference type="ARBA" id="ARBA00024322"/>
    </source>
</evidence>
<dbReference type="EMBL" id="DXBR01000063">
    <property type="protein sequence ID" value="HIZ39724.1"/>
    <property type="molecule type" value="Genomic_DNA"/>
</dbReference>
<feature type="domain" description="Bacterial microcompartment" evidence="3">
    <location>
        <begin position="149"/>
        <end position="227"/>
    </location>
</feature>
<evidence type="ECO:0000313" key="5">
    <source>
        <dbReference type="Proteomes" id="UP000824049"/>
    </source>
</evidence>
<dbReference type="Proteomes" id="UP000824049">
    <property type="component" value="Unassembled WGS sequence"/>
</dbReference>
<dbReference type="NCBIfam" id="NF011944">
    <property type="entry name" value="PRK15415.1"/>
    <property type="match status" value="1"/>
</dbReference>
<dbReference type="SMART" id="SM00877">
    <property type="entry name" value="BMC"/>
    <property type="match status" value="1"/>
</dbReference>
<dbReference type="GO" id="GO:0031469">
    <property type="term" value="C:bacterial microcompartment"/>
    <property type="evidence" value="ECO:0007669"/>
    <property type="project" value="UniProtKB-SubCell"/>
</dbReference>
<comment type="caution">
    <text evidence="4">The sequence shown here is derived from an EMBL/GenBank/DDBJ whole genome shotgun (WGS) entry which is preliminary data.</text>
</comment>
<organism evidence="4 5">
    <name type="scientific">Candidatus Anaerobutyricum stercoris</name>
    <dbReference type="NCBI Taxonomy" id="2838457"/>
    <lineage>
        <taxon>Bacteria</taxon>
        <taxon>Bacillati</taxon>
        <taxon>Bacillota</taxon>
        <taxon>Clostridia</taxon>
        <taxon>Lachnospirales</taxon>
        <taxon>Lachnospiraceae</taxon>
        <taxon>Anaerobutyricum</taxon>
    </lineage>
</organism>
<reference evidence="4" key="2">
    <citation type="submission" date="2021-04" db="EMBL/GenBank/DDBJ databases">
        <authorList>
            <person name="Gilroy R."/>
        </authorList>
    </citation>
    <scope>NUCLEOTIDE SEQUENCE</scope>
    <source>
        <strain evidence="4">CHK179-28034</strain>
    </source>
</reference>
<dbReference type="AlphaFoldDB" id="A0A9D2ELC0"/>
<evidence type="ECO:0000259" key="3">
    <source>
        <dbReference type="SMART" id="SM00877"/>
    </source>
</evidence>
<comment type="subcellular location">
    <subcellularLocation>
        <location evidence="1">Bacterial microcompartment</location>
    </subcellularLocation>
</comment>
<dbReference type="Pfam" id="PF00936">
    <property type="entry name" value="BMC"/>
    <property type="match status" value="1"/>
</dbReference>
<dbReference type="InterPro" id="IPR009193">
    <property type="entry name" value="EutL_PduB"/>
</dbReference>
<accession>A0A9D2ELC0</accession>